<evidence type="ECO:0000313" key="2">
    <source>
        <dbReference type="Proteomes" id="UP000516380"/>
    </source>
</evidence>
<accession>A0A7G1IBJ4</accession>
<organism evidence="1 2">
    <name type="scientific">Mycobacterium kansasii</name>
    <dbReference type="NCBI Taxonomy" id="1768"/>
    <lineage>
        <taxon>Bacteria</taxon>
        <taxon>Bacillati</taxon>
        <taxon>Actinomycetota</taxon>
        <taxon>Actinomycetes</taxon>
        <taxon>Mycobacteriales</taxon>
        <taxon>Mycobacteriaceae</taxon>
        <taxon>Mycobacterium</taxon>
    </lineage>
</organism>
<keyword evidence="2" id="KW-1185">Reference proteome</keyword>
<sequence>MGLLLQEPLLFPHLSVAANVVFGPFSRRGMFRFGHSRRRESALRWLSEVEAAQFADRKPRQLSGVRPSGWPLRVHWRRNLMYCCSTSR</sequence>
<dbReference type="AlphaFoldDB" id="A0A7G1IBJ4"/>
<proteinExistence type="predicted"/>
<gene>
    <name evidence="1" type="ORF">NIIDMKKI_34530</name>
</gene>
<dbReference type="InterPro" id="IPR027417">
    <property type="entry name" value="P-loop_NTPase"/>
</dbReference>
<reference evidence="1 2" key="1">
    <citation type="submission" date="2020-07" db="EMBL/GenBank/DDBJ databases">
        <title>Mycobacterium kansasii (former subtype) with zoonotic potential isolated from diseased indoor pet cat, Japan.</title>
        <authorList>
            <person name="Fukano H."/>
            <person name="Terazono T."/>
            <person name="Hoshino Y."/>
        </authorList>
    </citation>
    <scope>NUCLEOTIDE SEQUENCE [LARGE SCALE GENOMIC DNA]</scope>
    <source>
        <strain evidence="1 2">Kuro-I</strain>
    </source>
</reference>
<dbReference type="EMBL" id="AP023343">
    <property type="protein sequence ID" value="BCI88247.1"/>
    <property type="molecule type" value="Genomic_DNA"/>
</dbReference>
<dbReference type="Gene3D" id="3.40.50.300">
    <property type="entry name" value="P-loop containing nucleotide triphosphate hydrolases"/>
    <property type="match status" value="1"/>
</dbReference>
<dbReference type="SUPFAM" id="SSF52540">
    <property type="entry name" value="P-loop containing nucleoside triphosphate hydrolases"/>
    <property type="match status" value="1"/>
</dbReference>
<dbReference type="Proteomes" id="UP000516380">
    <property type="component" value="Chromosome"/>
</dbReference>
<evidence type="ECO:0000313" key="1">
    <source>
        <dbReference type="EMBL" id="BCI88247.1"/>
    </source>
</evidence>
<protein>
    <submittedName>
        <fullName evidence="1">Uncharacterized protein</fullName>
    </submittedName>
</protein>
<name>A0A7G1IBJ4_MYCKA</name>